<dbReference type="Pfam" id="PF00076">
    <property type="entry name" value="RRM_1"/>
    <property type="match status" value="1"/>
</dbReference>
<dbReference type="InterPro" id="IPR034237">
    <property type="entry name" value="FOX1_RRM"/>
</dbReference>
<dbReference type="EMBL" id="OU015567">
    <property type="protein sequence ID" value="CAG5111907.1"/>
    <property type="molecule type" value="Genomic_DNA"/>
</dbReference>
<evidence type="ECO:0000256" key="5">
    <source>
        <dbReference type="SAM" id="MobiDB-lite"/>
    </source>
</evidence>
<evidence type="ECO:0000313" key="7">
    <source>
        <dbReference type="EMBL" id="CAG5111907.1"/>
    </source>
</evidence>
<dbReference type="SUPFAM" id="SSF54928">
    <property type="entry name" value="RNA-binding domain, RBD"/>
    <property type="match status" value="1"/>
</dbReference>
<keyword evidence="8" id="KW-1185">Reference proteome</keyword>
<evidence type="ECO:0000256" key="2">
    <source>
        <dbReference type="ARBA" id="ARBA00022884"/>
    </source>
</evidence>
<gene>
    <name evidence="7" type="ORF">OKIOD_LOCUS14943</name>
</gene>
<dbReference type="CDD" id="cd12407">
    <property type="entry name" value="RRM_FOX1_like"/>
    <property type="match status" value="1"/>
</dbReference>
<sequence length="285" mass="31596">MADLPKSASECPRTTPTTVITENTSQNNPKWALAANAWKQAQSATITSAPVLQDPRKLKRKSVITEDDSEISQAKKAKSESPRPAKAPEDVTINNNTEENTHIKTHTPDAVHDPSTSIKSDPLEESRKLPIATESKRLHVSNIPFRFREPDLREMFEKFGKVTEVEIIFNDRGSKGFGFVSYADKDDADRAKREINHTKIDGRMIEVNDATARNKSKRGPAVTQQVMMGLPGAVPGVFMNPMIRPQSLIRPGLVVPHEGHPFMRHIITGLDSTVNVSETKRVTSS</sequence>
<evidence type="ECO:0000256" key="1">
    <source>
        <dbReference type="ARBA" id="ARBA00004123"/>
    </source>
</evidence>
<accession>A0ABN7T6Y8</accession>
<evidence type="ECO:0000313" key="8">
    <source>
        <dbReference type="Proteomes" id="UP001158576"/>
    </source>
</evidence>
<evidence type="ECO:0000256" key="3">
    <source>
        <dbReference type="ARBA" id="ARBA00023242"/>
    </source>
</evidence>
<reference evidence="7 8" key="1">
    <citation type="submission" date="2021-04" db="EMBL/GenBank/DDBJ databases">
        <authorList>
            <person name="Bliznina A."/>
        </authorList>
    </citation>
    <scope>NUCLEOTIDE SEQUENCE [LARGE SCALE GENOMIC DNA]</scope>
</reference>
<proteinExistence type="predicted"/>
<keyword evidence="3" id="KW-0539">Nucleus</keyword>
<dbReference type="InterPro" id="IPR035979">
    <property type="entry name" value="RBD_domain_sf"/>
</dbReference>
<feature type="domain" description="RRM" evidence="6">
    <location>
        <begin position="136"/>
        <end position="212"/>
    </location>
</feature>
<dbReference type="Proteomes" id="UP001158576">
    <property type="component" value="Chromosome 2"/>
</dbReference>
<keyword evidence="2 4" id="KW-0694">RNA-binding</keyword>
<comment type="subcellular location">
    <subcellularLocation>
        <location evidence="1">Nucleus</location>
    </subcellularLocation>
</comment>
<dbReference type="InterPro" id="IPR000504">
    <property type="entry name" value="RRM_dom"/>
</dbReference>
<protein>
    <submittedName>
        <fullName evidence="7">Oidioi.mRNA.OKI2018_I69.chr2.g6178.t1.cds</fullName>
    </submittedName>
</protein>
<name>A0ABN7T6Y8_OIKDI</name>
<feature type="compositionally biased region" description="Polar residues" evidence="5">
    <location>
        <begin position="39"/>
        <end position="50"/>
    </location>
</feature>
<dbReference type="Gene3D" id="3.30.70.330">
    <property type="match status" value="1"/>
</dbReference>
<feature type="region of interest" description="Disordered" evidence="5">
    <location>
        <begin position="1"/>
        <end position="130"/>
    </location>
</feature>
<evidence type="ECO:0000256" key="4">
    <source>
        <dbReference type="PROSITE-ProRule" id="PRU00176"/>
    </source>
</evidence>
<dbReference type="InterPro" id="IPR012677">
    <property type="entry name" value="Nucleotide-bd_a/b_plait_sf"/>
</dbReference>
<evidence type="ECO:0000259" key="6">
    <source>
        <dbReference type="PROSITE" id="PS50102"/>
    </source>
</evidence>
<dbReference type="SMART" id="SM00360">
    <property type="entry name" value="RRM"/>
    <property type="match status" value="1"/>
</dbReference>
<dbReference type="PANTHER" id="PTHR15597:SF22">
    <property type="entry name" value="RNA-BINDING FOX PROTEIN 1, ISOFORM H"/>
    <property type="match status" value="1"/>
</dbReference>
<dbReference type="PROSITE" id="PS50102">
    <property type="entry name" value="RRM"/>
    <property type="match status" value="1"/>
</dbReference>
<dbReference type="PANTHER" id="PTHR15597">
    <property type="entry name" value="ATAXIN 2-BINDING PROTEIN 1-RELATED"/>
    <property type="match status" value="1"/>
</dbReference>
<feature type="compositionally biased region" description="Basic and acidic residues" evidence="5">
    <location>
        <begin position="99"/>
        <end position="112"/>
    </location>
</feature>
<organism evidence="7 8">
    <name type="scientific">Oikopleura dioica</name>
    <name type="common">Tunicate</name>
    <dbReference type="NCBI Taxonomy" id="34765"/>
    <lineage>
        <taxon>Eukaryota</taxon>
        <taxon>Metazoa</taxon>
        <taxon>Chordata</taxon>
        <taxon>Tunicata</taxon>
        <taxon>Appendicularia</taxon>
        <taxon>Copelata</taxon>
        <taxon>Oikopleuridae</taxon>
        <taxon>Oikopleura</taxon>
    </lineage>
</organism>
<feature type="compositionally biased region" description="Basic and acidic residues" evidence="5">
    <location>
        <begin position="77"/>
        <end position="89"/>
    </location>
</feature>
<feature type="compositionally biased region" description="Polar residues" evidence="5">
    <location>
        <begin position="12"/>
        <end position="29"/>
    </location>
</feature>
<dbReference type="InterPro" id="IPR047131">
    <property type="entry name" value="RBFOX1-like"/>
</dbReference>